<protein>
    <submittedName>
        <fullName evidence="1">Uncharacterized protein</fullName>
    </submittedName>
</protein>
<proteinExistence type="predicted"/>
<accession>A0A0K2T0E8</accession>
<dbReference type="EMBL" id="HACA01001590">
    <property type="protein sequence ID" value="CDW18951.1"/>
    <property type="molecule type" value="Transcribed_RNA"/>
</dbReference>
<reference evidence="1" key="1">
    <citation type="submission" date="2014-05" db="EMBL/GenBank/DDBJ databases">
        <authorList>
            <person name="Chronopoulou M."/>
        </authorList>
    </citation>
    <scope>NUCLEOTIDE SEQUENCE</scope>
    <source>
        <tissue evidence="1">Whole organism</tissue>
    </source>
</reference>
<organism evidence="1">
    <name type="scientific">Lepeophtheirus salmonis</name>
    <name type="common">Salmon louse</name>
    <name type="synonym">Caligus salmonis</name>
    <dbReference type="NCBI Taxonomy" id="72036"/>
    <lineage>
        <taxon>Eukaryota</taxon>
        <taxon>Metazoa</taxon>
        <taxon>Ecdysozoa</taxon>
        <taxon>Arthropoda</taxon>
        <taxon>Crustacea</taxon>
        <taxon>Multicrustacea</taxon>
        <taxon>Hexanauplia</taxon>
        <taxon>Copepoda</taxon>
        <taxon>Siphonostomatoida</taxon>
        <taxon>Caligidae</taxon>
        <taxon>Lepeophtheirus</taxon>
    </lineage>
</organism>
<dbReference type="AlphaFoldDB" id="A0A0K2T0E8"/>
<name>A0A0K2T0E8_LEPSM</name>
<evidence type="ECO:0000313" key="1">
    <source>
        <dbReference type="EMBL" id="CDW18951.1"/>
    </source>
</evidence>
<sequence length="104" mass="11862">RLDLTISIILSTFSTIGRPEHGLSLTTKLSTKPKLHVIGSYNIRTINNITIFSHFACIFAFLQEKCKLWRIFSLLVYIFDACSSNTERSNHKTVRNLIFLTPSS</sequence>
<feature type="non-terminal residue" evidence="1">
    <location>
        <position position="1"/>
    </location>
</feature>